<gene>
    <name evidence="6" type="ORF">I41_15900</name>
</gene>
<feature type="compositionally biased region" description="Low complexity" evidence="4">
    <location>
        <begin position="269"/>
        <end position="284"/>
    </location>
</feature>
<dbReference type="KEGG" id="llh:I41_15900"/>
<feature type="compositionally biased region" description="Basic and acidic residues" evidence="4">
    <location>
        <begin position="285"/>
        <end position="295"/>
    </location>
</feature>
<feature type="compositionally biased region" description="Pro residues" evidence="4">
    <location>
        <begin position="155"/>
        <end position="171"/>
    </location>
</feature>
<keyword evidence="3" id="KW-0732">Signal</keyword>
<dbReference type="Gene3D" id="2.60.40.10">
    <property type="entry name" value="Immunoglobulins"/>
    <property type="match status" value="1"/>
</dbReference>
<dbReference type="InterPro" id="IPR013783">
    <property type="entry name" value="Ig-like_fold"/>
</dbReference>
<evidence type="ECO:0000313" key="6">
    <source>
        <dbReference type="EMBL" id="QDT72412.1"/>
    </source>
</evidence>
<feature type="region of interest" description="Disordered" evidence="4">
    <location>
        <begin position="214"/>
        <end position="233"/>
    </location>
</feature>
<evidence type="ECO:0000313" key="7">
    <source>
        <dbReference type="Proteomes" id="UP000317909"/>
    </source>
</evidence>
<keyword evidence="2" id="KW-0964">Secreted</keyword>
<evidence type="ECO:0000256" key="3">
    <source>
        <dbReference type="ARBA" id="ARBA00022729"/>
    </source>
</evidence>
<sequence>METRRLLAADLAPPLLEQPAGEVMIPDGDFYLPGSISGRVFATSAADGVYQTGDVGIAGVRVELLASDGRLLAEVFTDVFGRYDFPALEPGEYAIRETQPSGFDDGPDWLGTGGGWAAANDLLSEIVVMPGADLTGFDFAERVAVTSPGSQETPPTTPGTEPTPQPTPMPIEEPASNTPLAGFVPLPAVEWRRSAATAVEDAVVESADAAPLELAPLTPRRPERLSGSGGQPTAKAKIDIDAAISEGYEVLAAFFATFRGAEAAADPAAASVEAPPAQPVAAEVSRNEARERAFEADAPLPMAEAPTKPTVPTAEPQRRVDSSHQLAGKPAA</sequence>
<accession>A0A517TVL7</accession>
<keyword evidence="7" id="KW-1185">Reference proteome</keyword>
<feature type="region of interest" description="Disordered" evidence="4">
    <location>
        <begin position="146"/>
        <end position="181"/>
    </location>
</feature>
<dbReference type="Pfam" id="PF17210">
    <property type="entry name" value="SdrD_B"/>
    <property type="match status" value="1"/>
</dbReference>
<reference evidence="6 7" key="1">
    <citation type="submission" date="2019-02" db="EMBL/GenBank/DDBJ databases">
        <title>Deep-cultivation of Planctomycetes and their phenomic and genomic characterization uncovers novel biology.</title>
        <authorList>
            <person name="Wiegand S."/>
            <person name="Jogler M."/>
            <person name="Boedeker C."/>
            <person name="Pinto D."/>
            <person name="Vollmers J."/>
            <person name="Rivas-Marin E."/>
            <person name="Kohn T."/>
            <person name="Peeters S.H."/>
            <person name="Heuer A."/>
            <person name="Rast P."/>
            <person name="Oberbeckmann S."/>
            <person name="Bunk B."/>
            <person name="Jeske O."/>
            <person name="Meyerdierks A."/>
            <person name="Storesund J.E."/>
            <person name="Kallscheuer N."/>
            <person name="Luecker S."/>
            <person name="Lage O.M."/>
            <person name="Pohl T."/>
            <person name="Merkel B.J."/>
            <person name="Hornburger P."/>
            <person name="Mueller R.-W."/>
            <person name="Bruemmer F."/>
            <person name="Labrenz M."/>
            <person name="Spormann A.M."/>
            <person name="Op den Camp H."/>
            <person name="Overmann J."/>
            <person name="Amann R."/>
            <person name="Jetten M.S.M."/>
            <person name="Mascher T."/>
            <person name="Medema M.H."/>
            <person name="Devos D.P."/>
            <person name="Kaster A.-K."/>
            <person name="Ovreas L."/>
            <person name="Rohde M."/>
            <person name="Galperin M.Y."/>
            <person name="Jogler C."/>
        </authorList>
    </citation>
    <scope>NUCLEOTIDE SEQUENCE [LARGE SCALE GENOMIC DNA]</scope>
    <source>
        <strain evidence="6 7">I41</strain>
    </source>
</reference>
<comment type="subcellular location">
    <subcellularLocation>
        <location evidence="1">Secreted</location>
    </subcellularLocation>
</comment>
<feature type="region of interest" description="Disordered" evidence="4">
    <location>
        <begin position="269"/>
        <end position="332"/>
    </location>
</feature>
<evidence type="ECO:0000256" key="2">
    <source>
        <dbReference type="ARBA" id="ARBA00022525"/>
    </source>
</evidence>
<evidence type="ECO:0000256" key="1">
    <source>
        <dbReference type="ARBA" id="ARBA00004613"/>
    </source>
</evidence>
<dbReference type="PANTHER" id="PTHR23303">
    <property type="entry name" value="CARBOXYPEPTIDASE REGULATORY REGION-CONTAINING"/>
    <property type="match status" value="1"/>
</dbReference>
<dbReference type="AlphaFoldDB" id="A0A517TVL7"/>
<feature type="domain" description="SD-repeat containing protein B" evidence="5">
    <location>
        <begin position="35"/>
        <end position="104"/>
    </location>
</feature>
<dbReference type="InterPro" id="IPR033764">
    <property type="entry name" value="Sdr_B"/>
</dbReference>
<dbReference type="GO" id="GO:0005576">
    <property type="term" value="C:extracellular region"/>
    <property type="evidence" value="ECO:0007669"/>
    <property type="project" value="UniProtKB-SubCell"/>
</dbReference>
<organism evidence="6 7">
    <name type="scientific">Lacipirellula limnantheis</name>
    <dbReference type="NCBI Taxonomy" id="2528024"/>
    <lineage>
        <taxon>Bacteria</taxon>
        <taxon>Pseudomonadati</taxon>
        <taxon>Planctomycetota</taxon>
        <taxon>Planctomycetia</taxon>
        <taxon>Pirellulales</taxon>
        <taxon>Lacipirellulaceae</taxon>
        <taxon>Lacipirellula</taxon>
    </lineage>
</organism>
<dbReference type="EMBL" id="CP036339">
    <property type="protein sequence ID" value="QDT72412.1"/>
    <property type="molecule type" value="Genomic_DNA"/>
</dbReference>
<proteinExistence type="predicted"/>
<evidence type="ECO:0000259" key="5">
    <source>
        <dbReference type="Pfam" id="PF17210"/>
    </source>
</evidence>
<dbReference type="InterPro" id="IPR051417">
    <property type="entry name" value="SDr/BOS_complex"/>
</dbReference>
<evidence type="ECO:0000256" key="4">
    <source>
        <dbReference type="SAM" id="MobiDB-lite"/>
    </source>
</evidence>
<protein>
    <submittedName>
        <fullName evidence="6">Cna protein B-type domain protein</fullName>
    </submittedName>
</protein>
<dbReference type="SUPFAM" id="SSF117074">
    <property type="entry name" value="Hypothetical protein PA1324"/>
    <property type="match status" value="1"/>
</dbReference>
<name>A0A517TVL7_9BACT</name>
<dbReference type="Proteomes" id="UP000317909">
    <property type="component" value="Chromosome"/>
</dbReference>